<gene>
    <name evidence="2" type="ORF">AFUS01_LOCUS7154</name>
</gene>
<dbReference type="Proteomes" id="UP000708208">
    <property type="component" value="Unassembled WGS sequence"/>
</dbReference>
<proteinExistence type="predicted"/>
<comment type="caution">
    <text evidence="2">The sequence shown here is derived from an EMBL/GenBank/DDBJ whole genome shotgun (WGS) entry which is preliminary data.</text>
</comment>
<keyword evidence="3" id="KW-1185">Reference proteome</keyword>
<name>A0A8J2K0W6_9HEXA</name>
<protein>
    <submittedName>
        <fullName evidence="2">Uncharacterized protein</fullName>
    </submittedName>
</protein>
<dbReference type="AlphaFoldDB" id="A0A8J2K0W6"/>
<feature type="non-terminal residue" evidence="2">
    <location>
        <position position="1"/>
    </location>
</feature>
<feature type="region of interest" description="Disordered" evidence="1">
    <location>
        <begin position="47"/>
        <end position="75"/>
    </location>
</feature>
<reference evidence="2" key="1">
    <citation type="submission" date="2021-06" db="EMBL/GenBank/DDBJ databases">
        <authorList>
            <person name="Hodson N. C."/>
            <person name="Mongue J. A."/>
            <person name="Jaron S. K."/>
        </authorList>
    </citation>
    <scope>NUCLEOTIDE SEQUENCE</scope>
</reference>
<dbReference type="EMBL" id="CAJVCH010048057">
    <property type="protein sequence ID" value="CAG7717714.1"/>
    <property type="molecule type" value="Genomic_DNA"/>
</dbReference>
<sequence length="92" mass="10762">NIQYFSSYTKAISREEAIEEELPHFVFLLRDFQFLEEYQLGFHSKHVTPSDDASANGNYFEDTMLPKEDMPSENQSVRHEILGCYSDIGMYL</sequence>
<evidence type="ECO:0000313" key="2">
    <source>
        <dbReference type="EMBL" id="CAG7717714.1"/>
    </source>
</evidence>
<organism evidence="2 3">
    <name type="scientific">Allacma fusca</name>
    <dbReference type="NCBI Taxonomy" id="39272"/>
    <lineage>
        <taxon>Eukaryota</taxon>
        <taxon>Metazoa</taxon>
        <taxon>Ecdysozoa</taxon>
        <taxon>Arthropoda</taxon>
        <taxon>Hexapoda</taxon>
        <taxon>Collembola</taxon>
        <taxon>Symphypleona</taxon>
        <taxon>Sminthuridae</taxon>
        <taxon>Allacma</taxon>
    </lineage>
</organism>
<feature type="non-terminal residue" evidence="2">
    <location>
        <position position="92"/>
    </location>
</feature>
<accession>A0A8J2K0W6</accession>
<evidence type="ECO:0000256" key="1">
    <source>
        <dbReference type="SAM" id="MobiDB-lite"/>
    </source>
</evidence>
<evidence type="ECO:0000313" key="3">
    <source>
        <dbReference type="Proteomes" id="UP000708208"/>
    </source>
</evidence>
<feature type="compositionally biased region" description="Basic and acidic residues" evidence="1">
    <location>
        <begin position="64"/>
        <end position="75"/>
    </location>
</feature>